<dbReference type="InterPro" id="IPR050671">
    <property type="entry name" value="CD300_family_receptors"/>
</dbReference>
<feature type="transmembrane region" description="Helical" evidence="5">
    <location>
        <begin position="670"/>
        <end position="694"/>
    </location>
</feature>
<evidence type="ECO:0000256" key="4">
    <source>
        <dbReference type="SAM" id="MobiDB-lite"/>
    </source>
</evidence>
<dbReference type="GO" id="GO:0005886">
    <property type="term" value="C:plasma membrane"/>
    <property type="evidence" value="ECO:0007669"/>
    <property type="project" value="TreeGrafter"/>
</dbReference>
<reference evidence="9" key="1">
    <citation type="submission" date="2020-08" db="EMBL/GenBank/DDBJ databases">
        <title>Chromosome-level assembly of Southern catfish (Silurus meridionalis) provides insights into visual adaptation to the nocturnal and benthic lifestyles.</title>
        <authorList>
            <person name="Zhang Y."/>
            <person name="Wang D."/>
            <person name="Peng Z."/>
        </authorList>
    </citation>
    <scope>NUCLEOTIDE SEQUENCE</scope>
    <source>
        <strain evidence="9">SWU-2019-XX</strain>
        <tissue evidence="9">Muscle</tissue>
    </source>
</reference>
<feature type="signal peptide" evidence="6">
    <location>
        <begin position="1"/>
        <end position="23"/>
    </location>
</feature>
<dbReference type="Pfam" id="PF07686">
    <property type="entry name" value="V-set"/>
    <property type="match status" value="3"/>
</dbReference>
<feature type="chain" id="PRO_5035801249" description="Immunoglobulin subtype domain-containing protein" evidence="6">
    <location>
        <begin position="24"/>
        <end position="793"/>
    </location>
</feature>
<evidence type="ECO:0000256" key="5">
    <source>
        <dbReference type="SAM" id="Phobius"/>
    </source>
</evidence>
<proteinExistence type="predicted"/>
<organism evidence="9 10">
    <name type="scientific">Silurus meridionalis</name>
    <name type="common">Southern catfish</name>
    <name type="synonym">Silurus soldatovi meridionalis</name>
    <dbReference type="NCBI Taxonomy" id="175797"/>
    <lineage>
        <taxon>Eukaryota</taxon>
        <taxon>Metazoa</taxon>
        <taxon>Chordata</taxon>
        <taxon>Craniata</taxon>
        <taxon>Vertebrata</taxon>
        <taxon>Euteleostomi</taxon>
        <taxon>Actinopterygii</taxon>
        <taxon>Neopterygii</taxon>
        <taxon>Teleostei</taxon>
        <taxon>Ostariophysi</taxon>
        <taxon>Siluriformes</taxon>
        <taxon>Siluridae</taxon>
        <taxon>Silurus</taxon>
    </lineage>
</organism>
<evidence type="ECO:0000256" key="6">
    <source>
        <dbReference type="SAM" id="SignalP"/>
    </source>
</evidence>
<comment type="caution">
    <text evidence="9">The sequence shown here is derived from an EMBL/GenBank/DDBJ whole genome shotgun (WGS) entry which is preliminary data.</text>
</comment>
<dbReference type="PANTHER" id="PTHR11860:SF118">
    <property type="entry name" value="CMRF35-LIKE MOLECULE 3-RELATED"/>
    <property type="match status" value="1"/>
</dbReference>
<dbReference type="InterPro" id="IPR013783">
    <property type="entry name" value="Ig-like_fold"/>
</dbReference>
<feature type="domain" description="Immunoglobulin" evidence="8">
    <location>
        <begin position="24"/>
        <end position="124"/>
    </location>
</feature>
<dbReference type="AlphaFoldDB" id="A0A8T0ASQ1"/>
<evidence type="ECO:0000256" key="1">
    <source>
        <dbReference type="ARBA" id="ARBA00004370"/>
    </source>
</evidence>
<dbReference type="GO" id="GO:0004888">
    <property type="term" value="F:transmembrane signaling receptor activity"/>
    <property type="evidence" value="ECO:0007669"/>
    <property type="project" value="TreeGrafter"/>
</dbReference>
<dbReference type="InterPro" id="IPR003599">
    <property type="entry name" value="Ig_sub"/>
</dbReference>
<sequence length="793" mass="87108">MQRFLRTLSFFQVLICATLKSKAESVYTGTEGGSVDISCKYPDGYLYTPKYLCRAPCTSSDVLIKCEKADRVVSKGKYSLVNNVSGRCFSVTIKHLTLQDSGVYYCGLSKWGFDKLTKVKLTVSTVSTLSTSSFETTQITWATTVILSTADNLMLNKQASSTPETLETALDTHGQLLLVSGAILGLILCCVLAALAIFYRKKSSTHITSFKPPAPEDQIPCPQPEQEDLYHVYDALLDVYSFAGPARGDSSAIYSTIELPAPADNDCILICVTMKSKAESVYTGTEGGSVDIFCKYPDGYQYTPMFFCRDPCTYSDVLIKCEKADRVVSKGRYSALNSVSGRCFSVAIRHLTLQDSGVYYCGLSTWDFDKLTKVKFTVSKAVSTEFSPAPVSSMNKILKATEHSDASTVATAGRGNKCILCKFSLHCISSHVQQVVCLSPLSAESEHVFLSLPTQQCALNKSSIAGHTRSFFPNHVNQIFKELNFKGSEYCTYVRVMFVLFLRLVMQKTMQTFLRNLSFIQVLICATLKSKAESKFTGTEGGSVDIFCKYSDGYQYTPMYFCRDPCAYSDLLIKCKKADTFVSKGRYSAINTVSGRRFSVAIKNLTLQDSGVYYCGVDTWGFDKLTKVKLTVSKVVPAVSTFAPVSGEIQMSEVTELPITITVLSPTGKLFVACAGMLGLMLCCVFTALVVLYIKTSYTGTTSCCLQHTPETQIPHSQSNQEDLWHVNNEMLDVYSSAGLDIGDDPSAPCSTFQHTAPADNDCNPYSLARARSRGSERQAERRATTHGCRGVC</sequence>
<feature type="domain" description="Immunoglobulin V-set" evidence="7">
    <location>
        <begin position="543"/>
        <end position="617"/>
    </location>
</feature>
<keyword evidence="3 5" id="KW-0472">Membrane</keyword>
<feature type="region of interest" description="Disordered" evidence="4">
    <location>
        <begin position="774"/>
        <end position="793"/>
    </location>
</feature>
<gene>
    <name evidence="9" type="ORF">HF521_007168</name>
</gene>
<dbReference type="InterPro" id="IPR036179">
    <property type="entry name" value="Ig-like_dom_sf"/>
</dbReference>
<feature type="domain" description="Immunoglobulin" evidence="8">
    <location>
        <begin position="533"/>
        <end position="633"/>
    </location>
</feature>
<evidence type="ECO:0000259" key="8">
    <source>
        <dbReference type="SMART" id="SM00409"/>
    </source>
</evidence>
<evidence type="ECO:0000313" key="9">
    <source>
        <dbReference type="EMBL" id="KAF7695445.1"/>
    </source>
</evidence>
<keyword evidence="10" id="KW-1185">Reference proteome</keyword>
<accession>A0A8T0ASQ1</accession>
<dbReference type="SMART" id="SM00406">
    <property type="entry name" value="IGv"/>
    <property type="match status" value="3"/>
</dbReference>
<dbReference type="EMBL" id="JABFDY010000017">
    <property type="protein sequence ID" value="KAF7695445.1"/>
    <property type="molecule type" value="Genomic_DNA"/>
</dbReference>
<feature type="domain" description="Immunoglobulin V-set" evidence="7">
    <location>
        <begin position="289"/>
        <end position="363"/>
    </location>
</feature>
<protein>
    <recommendedName>
        <fullName evidence="11">Immunoglobulin subtype domain-containing protein</fullName>
    </recommendedName>
</protein>
<evidence type="ECO:0008006" key="11">
    <source>
        <dbReference type="Google" id="ProtNLM"/>
    </source>
</evidence>
<keyword evidence="5" id="KW-1133">Transmembrane helix</keyword>
<dbReference type="Proteomes" id="UP000606274">
    <property type="component" value="Unassembled WGS sequence"/>
</dbReference>
<name>A0A8T0ASQ1_SILME</name>
<feature type="domain" description="Immunoglobulin V-set" evidence="7">
    <location>
        <begin position="34"/>
        <end position="108"/>
    </location>
</feature>
<dbReference type="PANTHER" id="PTHR11860">
    <property type="entry name" value="POLYMERIC-IMMUNOGLOBULIN RECEPTOR"/>
    <property type="match status" value="1"/>
</dbReference>
<comment type="subcellular location">
    <subcellularLocation>
        <location evidence="1">Membrane</location>
    </subcellularLocation>
</comment>
<dbReference type="SUPFAM" id="SSF48726">
    <property type="entry name" value="Immunoglobulin"/>
    <property type="match status" value="3"/>
</dbReference>
<feature type="compositionally biased region" description="Basic and acidic residues" evidence="4">
    <location>
        <begin position="774"/>
        <end position="784"/>
    </location>
</feature>
<dbReference type="SMART" id="SM00409">
    <property type="entry name" value="IG"/>
    <property type="match status" value="3"/>
</dbReference>
<evidence type="ECO:0000256" key="2">
    <source>
        <dbReference type="ARBA" id="ARBA00022692"/>
    </source>
</evidence>
<keyword evidence="6" id="KW-0732">Signal</keyword>
<evidence type="ECO:0000256" key="3">
    <source>
        <dbReference type="ARBA" id="ARBA00023136"/>
    </source>
</evidence>
<evidence type="ECO:0000313" key="10">
    <source>
        <dbReference type="Proteomes" id="UP000606274"/>
    </source>
</evidence>
<dbReference type="Gene3D" id="2.60.40.10">
    <property type="entry name" value="Immunoglobulins"/>
    <property type="match status" value="3"/>
</dbReference>
<keyword evidence="2 5" id="KW-0812">Transmembrane</keyword>
<feature type="transmembrane region" description="Helical" evidence="5">
    <location>
        <begin position="176"/>
        <end position="199"/>
    </location>
</feature>
<dbReference type="InterPro" id="IPR013106">
    <property type="entry name" value="Ig_V-set"/>
</dbReference>
<feature type="domain" description="Immunoglobulin" evidence="8">
    <location>
        <begin position="279"/>
        <end position="379"/>
    </location>
</feature>
<evidence type="ECO:0000259" key="7">
    <source>
        <dbReference type="SMART" id="SM00406"/>
    </source>
</evidence>